<dbReference type="OrthoDB" id="9807861at2"/>
<dbReference type="Gene3D" id="3.40.50.2300">
    <property type="match status" value="2"/>
</dbReference>
<comment type="subcellular location">
    <subcellularLocation>
        <location evidence="1">Cell envelope</location>
    </subcellularLocation>
</comment>
<dbReference type="GO" id="GO:0030246">
    <property type="term" value="F:carbohydrate binding"/>
    <property type="evidence" value="ECO:0007669"/>
    <property type="project" value="UniProtKB-ARBA"/>
</dbReference>
<organism evidence="6 7">
    <name type="scientific">Paracoccus laeviglucosivorans</name>
    <dbReference type="NCBI Taxonomy" id="1197861"/>
    <lineage>
        <taxon>Bacteria</taxon>
        <taxon>Pseudomonadati</taxon>
        <taxon>Pseudomonadota</taxon>
        <taxon>Alphaproteobacteria</taxon>
        <taxon>Rhodobacterales</taxon>
        <taxon>Paracoccaceae</taxon>
        <taxon>Paracoccus</taxon>
    </lineage>
</organism>
<accession>A0A521F5H8</accession>
<feature type="chain" id="PRO_5022130772" evidence="4">
    <location>
        <begin position="22"/>
        <end position="333"/>
    </location>
</feature>
<dbReference type="Pfam" id="PF13407">
    <property type="entry name" value="Peripla_BP_4"/>
    <property type="match status" value="1"/>
</dbReference>
<proteinExistence type="inferred from homology"/>
<evidence type="ECO:0000313" key="6">
    <source>
        <dbReference type="EMBL" id="SMO91393.1"/>
    </source>
</evidence>
<keyword evidence="7" id="KW-1185">Reference proteome</keyword>
<dbReference type="EMBL" id="FXTK01000018">
    <property type="protein sequence ID" value="SMO91393.1"/>
    <property type="molecule type" value="Genomic_DNA"/>
</dbReference>
<dbReference type="CDD" id="cd19997">
    <property type="entry name" value="PBP1_ABC_sugar_binding-like"/>
    <property type="match status" value="1"/>
</dbReference>
<dbReference type="SUPFAM" id="SSF53822">
    <property type="entry name" value="Periplasmic binding protein-like I"/>
    <property type="match status" value="1"/>
</dbReference>
<comment type="similarity">
    <text evidence="2">Belongs to the bacterial solute-binding protein 2 family.</text>
</comment>
<evidence type="ECO:0000259" key="5">
    <source>
        <dbReference type="Pfam" id="PF13407"/>
    </source>
</evidence>
<dbReference type="InterPro" id="IPR028082">
    <property type="entry name" value="Peripla_BP_I"/>
</dbReference>
<name>A0A521F5H8_9RHOB</name>
<feature type="signal peptide" evidence="4">
    <location>
        <begin position="1"/>
        <end position="21"/>
    </location>
</feature>
<evidence type="ECO:0000256" key="4">
    <source>
        <dbReference type="SAM" id="SignalP"/>
    </source>
</evidence>
<evidence type="ECO:0000256" key="3">
    <source>
        <dbReference type="ARBA" id="ARBA00022729"/>
    </source>
</evidence>
<dbReference type="PANTHER" id="PTHR46847:SF1">
    <property type="entry name" value="D-ALLOSE-BINDING PERIPLASMIC PROTEIN-RELATED"/>
    <property type="match status" value="1"/>
</dbReference>
<evidence type="ECO:0000256" key="2">
    <source>
        <dbReference type="ARBA" id="ARBA00007639"/>
    </source>
</evidence>
<sequence length="333" mass="34912">MTRKGLMLTAAVMLAGTAAMADTADKKIALSNNYAGNSWRQAMLESWQRVTEKAVADGVVASADAFTTAENQATEQAAQIQNMILQGYDAIVINAASPTALNGAVKEACDAGITVVSFDGIVTEPCAWRVAVDFKAMGKGEIEYLATRLPEGGNLLEIRGLAGVSVDDEIHAGIGEGLAAHPNFKVVGSVNGDWAQDVAQKAVAGILPSLPEIVGVVTQGGDGYGAAQAFAAVGRPMPIIVMGNRQDELKWWAEQRDAAQYETMSTSIAPGVSTLAFWVAQQILDGQEVPKDLTVPFLSVTQDTLDQALKDTPEGGVTSVDYTLDDAKKVIGG</sequence>
<protein>
    <submittedName>
        <fullName evidence="6">Monosaccharide ABC transporter substrate-binding protein, CUT2 family</fullName>
    </submittedName>
</protein>
<dbReference type="RefSeq" id="WP_142664276.1">
    <property type="nucleotide sequence ID" value="NZ_FXTK01000018.1"/>
</dbReference>
<gene>
    <name evidence="6" type="ORF">SAMN06265221_11834</name>
</gene>
<dbReference type="GO" id="GO:0030313">
    <property type="term" value="C:cell envelope"/>
    <property type="evidence" value="ECO:0007669"/>
    <property type="project" value="UniProtKB-SubCell"/>
</dbReference>
<evidence type="ECO:0000313" key="7">
    <source>
        <dbReference type="Proteomes" id="UP000319014"/>
    </source>
</evidence>
<evidence type="ECO:0000256" key="1">
    <source>
        <dbReference type="ARBA" id="ARBA00004196"/>
    </source>
</evidence>
<dbReference type="PANTHER" id="PTHR46847">
    <property type="entry name" value="D-ALLOSE-BINDING PERIPLASMIC PROTEIN-RELATED"/>
    <property type="match status" value="1"/>
</dbReference>
<dbReference type="Proteomes" id="UP000319014">
    <property type="component" value="Unassembled WGS sequence"/>
</dbReference>
<reference evidence="6 7" key="1">
    <citation type="submission" date="2017-05" db="EMBL/GenBank/DDBJ databases">
        <authorList>
            <person name="Varghese N."/>
            <person name="Submissions S."/>
        </authorList>
    </citation>
    <scope>NUCLEOTIDE SEQUENCE [LARGE SCALE GENOMIC DNA]</scope>
    <source>
        <strain evidence="6 7">DSM 100094</strain>
    </source>
</reference>
<feature type="domain" description="Periplasmic binding protein" evidence="5">
    <location>
        <begin position="28"/>
        <end position="288"/>
    </location>
</feature>
<keyword evidence="3 4" id="KW-0732">Signal</keyword>
<dbReference type="InterPro" id="IPR025997">
    <property type="entry name" value="SBP_2_dom"/>
</dbReference>
<dbReference type="AlphaFoldDB" id="A0A521F5H8"/>